<dbReference type="Proteomes" id="UP001057402">
    <property type="component" value="Chromosome 10"/>
</dbReference>
<name>A0ACB9MCX5_9MYRT</name>
<organism evidence="1 2">
    <name type="scientific">Melastoma candidum</name>
    <dbReference type="NCBI Taxonomy" id="119954"/>
    <lineage>
        <taxon>Eukaryota</taxon>
        <taxon>Viridiplantae</taxon>
        <taxon>Streptophyta</taxon>
        <taxon>Embryophyta</taxon>
        <taxon>Tracheophyta</taxon>
        <taxon>Spermatophyta</taxon>
        <taxon>Magnoliopsida</taxon>
        <taxon>eudicotyledons</taxon>
        <taxon>Gunneridae</taxon>
        <taxon>Pentapetalae</taxon>
        <taxon>rosids</taxon>
        <taxon>malvids</taxon>
        <taxon>Myrtales</taxon>
        <taxon>Melastomataceae</taxon>
        <taxon>Melastomatoideae</taxon>
        <taxon>Melastomateae</taxon>
        <taxon>Melastoma</taxon>
    </lineage>
</organism>
<accession>A0ACB9MCX5</accession>
<sequence>MSSPVAMKMSSHSVAAGLLGWVFMALCISFSLSLQNGARTCDPVDFSALKDFLGNLSAGSIRAAWSSDQTCCGWDGILCGGPENVTGVSRVTKLVLPHMGLAGVISGALGRMDQLLVLDLSYNSLGGELPVQLSSLKQLKILDLSHNLLLGPTLPALSGLVSIRSLNISGNGFTGELLDLSNHPNLVAFNGSNNSFSGGLPFRSCNSSTLRLRILDLSINHFVGGLNGLDRCGRSLLQLRLDRNSLSGAVPESLYSLLSLQHLSLSGNNFSGSLTRNLSNLRSLQDLLISGNHFSGPIPDIFVSLPQLEQFAAHSNMFSGPIPTSLAHCPSLRLLDLRNNSLSGPVDLDFMKLSHLETLDIASNHLSGSLPDTLYGSSKLKILSLAKNGFSGEVPESFGQLASLSFLSLSNNSITNLLGALSILQQCDNLSTLILTKNFHGEELPRNVGGFNNLMVLGLGNCGLTGEVPAWLLKCSKLEVLDLSWNRLTGDVPPWIRKMTSLFYLDLSNNTLTGEIPKGLTELAGLTSMNPNTQISSSLAGIPLYVKRNQSSSGLQYNQVSNFPPSIYLSYNRINGTIPPEIGRLIRLHVLDLSSNSITGTIPPSISGLENIEVLDLSNNDLHGALPATLDQLTFLSKFSVANNHLQGRVPTSSQFGSFPASSFVGNRGLCGYLDSPCTGDDGIGTKSNNSFLPPRKIGRSNIIVATVCTGTAVAVLFACVLLKIARRSSSILLDDHEGELGWSHWLSEENEISKMVLFPNSACGVLTVADLIKSTNNFSQSNIIGCGGFGLVYKACLPDGTEAAVKKLSGDSGQVEREFQAEVEALSRAQHQNLVSLQGYCCHRGDRLLIYSYMENGSLDYWLHESNDKSSVLKWDVRVRIALGAARGLAYLHGVCKPNIIHRDVKSSNILLDEDFEAHLADFGLSRLLRPYDTHVTTDLVGTLGYIPPEYSQTLTATFRGDVYSFGVVLLELLTGRRPMEVIKGKNCRELVSWVLQMKSEKREWEIIDSSMRDKDHEREQLELLRISCTCTDQDPRRRPSIDQVVSWLDGIGSWDPPQGD</sequence>
<evidence type="ECO:0000313" key="1">
    <source>
        <dbReference type="EMBL" id="KAI4320731.1"/>
    </source>
</evidence>
<dbReference type="EMBL" id="CM042889">
    <property type="protein sequence ID" value="KAI4320731.1"/>
    <property type="molecule type" value="Genomic_DNA"/>
</dbReference>
<keyword evidence="2" id="KW-1185">Reference proteome</keyword>
<evidence type="ECO:0000313" key="2">
    <source>
        <dbReference type="Proteomes" id="UP001057402"/>
    </source>
</evidence>
<comment type="caution">
    <text evidence="1">The sequence shown here is derived from an EMBL/GenBank/DDBJ whole genome shotgun (WGS) entry which is preliminary data.</text>
</comment>
<reference evidence="2" key="1">
    <citation type="journal article" date="2023" name="Front. Plant Sci.">
        <title>Chromosomal-level genome assembly of Melastoma candidum provides insights into trichome evolution.</title>
        <authorList>
            <person name="Zhong Y."/>
            <person name="Wu W."/>
            <person name="Sun C."/>
            <person name="Zou P."/>
            <person name="Liu Y."/>
            <person name="Dai S."/>
            <person name="Zhou R."/>
        </authorList>
    </citation>
    <scope>NUCLEOTIDE SEQUENCE [LARGE SCALE GENOMIC DNA]</scope>
</reference>
<proteinExistence type="predicted"/>
<gene>
    <name evidence="1" type="ORF">MLD38_034179</name>
</gene>
<protein>
    <submittedName>
        <fullName evidence="1">Uncharacterized protein</fullName>
    </submittedName>
</protein>